<evidence type="ECO:0000313" key="6">
    <source>
        <dbReference type="Proteomes" id="UP000604117"/>
    </source>
</evidence>
<dbReference type="Gene3D" id="1.10.1660.10">
    <property type="match status" value="1"/>
</dbReference>
<evidence type="ECO:0000256" key="3">
    <source>
        <dbReference type="ARBA" id="ARBA00023163"/>
    </source>
</evidence>
<dbReference type="PANTHER" id="PTHR30204">
    <property type="entry name" value="REDOX-CYCLING DRUG-SENSING TRANSCRIPTIONAL ACTIVATOR SOXR"/>
    <property type="match status" value="1"/>
</dbReference>
<keyword evidence="2" id="KW-0238">DNA-binding</keyword>
<dbReference type="InterPro" id="IPR047057">
    <property type="entry name" value="MerR_fam"/>
</dbReference>
<keyword evidence="1" id="KW-0805">Transcription regulation</keyword>
<evidence type="ECO:0000259" key="4">
    <source>
        <dbReference type="PROSITE" id="PS50937"/>
    </source>
</evidence>
<dbReference type="PROSITE" id="PS50937">
    <property type="entry name" value="HTH_MERR_2"/>
    <property type="match status" value="1"/>
</dbReference>
<dbReference type="CDD" id="cd01282">
    <property type="entry name" value="HTH_MerR-like_sg3"/>
    <property type="match status" value="1"/>
</dbReference>
<accession>A0ABQ4D4A5</accession>
<dbReference type="PRINTS" id="PR00040">
    <property type="entry name" value="HTHMERR"/>
</dbReference>
<dbReference type="SUPFAM" id="SSF46955">
    <property type="entry name" value="Putative DNA-binding domain"/>
    <property type="match status" value="1"/>
</dbReference>
<dbReference type="Pfam" id="PF13411">
    <property type="entry name" value="MerR_1"/>
    <property type="match status" value="1"/>
</dbReference>
<evidence type="ECO:0000313" key="5">
    <source>
        <dbReference type="EMBL" id="GIF78373.1"/>
    </source>
</evidence>
<dbReference type="RefSeq" id="WP_203719202.1">
    <property type="nucleotide sequence ID" value="NZ_BONE01000137.1"/>
</dbReference>
<dbReference type="InterPro" id="IPR000551">
    <property type="entry name" value="MerR-type_HTH_dom"/>
</dbReference>
<gene>
    <name evidence="5" type="ORF">Asi02nite_78910</name>
</gene>
<evidence type="ECO:0000256" key="2">
    <source>
        <dbReference type="ARBA" id="ARBA00023125"/>
    </source>
</evidence>
<feature type="domain" description="HTH merR-type" evidence="4">
    <location>
        <begin position="1"/>
        <end position="68"/>
    </location>
</feature>
<keyword evidence="3" id="KW-0804">Transcription</keyword>
<sequence length="127" mass="14132">MLIGELAERAGTSARALRYYETHGLLRAGRSANGYRVYDDAELRVVREIRALLAVGFGLDDIRPFVDCLRAGHPSGDVCPDSVAVLRRKIAEVDAGIERMREVRERLRGQLTIAIESRESTCSSRIC</sequence>
<name>A0ABQ4D4A5_9ACTN</name>
<dbReference type="EMBL" id="BONE01000137">
    <property type="protein sequence ID" value="GIF78373.1"/>
    <property type="molecule type" value="Genomic_DNA"/>
</dbReference>
<reference evidence="5 6" key="1">
    <citation type="submission" date="2021-01" db="EMBL/GenBank/DDBJ databases">
        <title>Whole genome shotgun sequence of Asanoa siamensis NBRC 107932.</title>
        <authorList>
            <person name="Komaki H."/>
            <person name="Tamura T."/>
        </authorList>
    </citation>
    <scope>NUCLEOTIDE SEQUENCE [LARGE SCALE GENOMIC DNA]</scope>
    <source>
        <strain evidence="5 6">NBRC 107932</strain>
    </source>
</reference>
<dbReference type="PANTHER" id="PTHR30204:SF94">
    <property type="entry name" value="HEAVY METAL-DEPENDENT TRANSCRIPTIONAL REGULATOR HI_0293-RELATED"/>
    <property type="match status" value="1"/>
</dbReference>
<dbReference type="SMART" id="SM00422">
    <property type="entry name" value="HTH_MERR"/>
    <property type="match status" value="1"/>
</dbReference>
<dbReference type="Proteomes" id="UP000604117">
    <property type="component" value="Unassembled WGS sequence"/>
</dbReference>
<keyword evidence="6" id="KW-1185">Reference proteome</keyword>
<organism evidence="5 6">
    <name type="scientific">Asanoa siamensis</name>
    <dbReference type="NCBI Taxonomy" id="926357"/>
    <lineage>
        <taxon>Bacteria</taxon>
        <taxon>Bacillati</taxon>
        <taxon>Actinomycetota</taxon>
        <taxon>Actinomycetes</taxon>
        <taxon>Micromonosporales</taxon>
        <taxon>Micromonosporaceae</taxon>
        <taxon>Asanoa</taxon>
    </lineage>
</organism>
<comment type="caution">
    <text evidence="5">The sequence shown here is derived from an EMBL/GenBank/DDBJ whole genome shotgun (WGS) entry which is preliminary data.</text>
</comment>
<evidence type="ECO:0000256" key="1">
    <source>
        <dbReference type="ARBA" id="ARBA00023015"/>
    </source>
</evidence>
<dbReference type="InterPro" id="IPR009061">
    <property type="entry name" value="DNA-bd_dom_put_sf"/>
</dbReference>
<proteinExistence type="predicted"/>
<protein>
    <submittedName>
        <fullName evidence="5">MerR family transcriptional regulator</fullName>
    </submittedName>
</protein>